<dbReference type="InParanoid" id="A0A0Q3H5T0"/>
<reference evidence="2" key="2">
    <citation type="submission" date="2017-06" db="EMBL/GenBank/DDBJ databases">
        <title>WGS assembly of Brachypodium distachyon.</title>
        <authorList>
            <consortium name="The International Brachypodium Initiative"/>
            <person name="Lucas S."/>
            <person name="Harmon-Smith M."/>
            <person name="Lail K."/>
            <person name="Tice H."/>
            <person name="Grimwood J."/>
            <person name="Bruce D."/>
            <person name="Barry K."/>
            <person name="Shu S."/>
            <person name="Lindquist E."/>
            <person name="Wang M."/>
            <person name="Pitluck S."/>
            <person name="Vogel J.P."/>
            <person name="Garvin D.F."/>
            <person name="Mockler T.C."/>
            <person name="Schmutz J."/>
            <person name="Rokhsar D."/>
            <person name="Bevan M.W."/>
        </authorList>
    </citation>
    <scope>NUCLEOTIDE SEQUENCE</scope>
    <source>
        <strain evidence="2">Bd21</strain>
    </source>
</reference>
<dbReference type="AlphaFoldDB" id="A0A0Q3H5T0"/>
<dbReference type="EMBL" id="CM000880">
    <property type="protein sequence ID" value="KQK18264.1"/>
    <property type="molecule type" value="Genomic_DNA"/>
</dbReference>
<proteinExistence type="predicted"/>
<reference evidence="3" key="3">
    <citation type="submission" date="2018-08" db="UniProtKB">
        <authorList>
            <consortium name="EnsemblPlants"/>
        </authorList>
    </citation>
    <scope>IDENTIFICATION</scope>
    <source>
        <strain evidence="3">cv. Bd21</strain>
    </source>
</reference>
<protein>
    <submittedName>
        <fullName evidence="2 3">Uncharacterized protein</fullName>
    </submittedName>
</protein>
<gene>
    <name evidence="2" type="ORF">BRADI_1g40206v3</name>
</gene>
<reference evidence="2 3" key="1">
    <citation type="journal article" date="2010" name="Nature">
        <title>Genome sequencing and analysis of the model grass Brachypodium distachyon.</title>
        <authorList>
            <consortium name="International Brachypodium Initiative"/>
        </authorList>
    </citation>
    <scope>NUCLEOTIDE SEQUENCE [LARGE SCALE GENOMIC DNA]</scope>
    <source>
        <strain evidence="2 3">Bd21</strain>
    </source>
</reference>
<accession>A0A0Q3H5T0</accession>
<keyword evidence="4" id="KW-1185">Reference proteome</keyword>
<evidence type="ECO:0000313" key="2">
    <source>
        <dbReference type="EMBL" id="KQK18264.1"/>
    </source>
</evidence>
<evidence type="ECO:0000256" key="1">
    <source>
        <dbReference type="SAM" id="MobiDB-lite"/>
    </source>
</evidence>
<feature type="region of interest" description="Disordered" evidence="1">
    <location>
        <begin position="137"/>
        <end position="166"/>
    </location>
</feature>
<dbReference type="Proteomes" id="UP000008810">
    <property type="component" value="Chromosome 1"/>
</dbReference>
<dbReference type="Gramene" id="KQK18264">
    <property type="protein sequence ID" value="KQK18264"/>
    <property type="gene ID" value="BRADI_1g40206v3"/>
</dbReference>
<dbReference type="EnsemblPlants" id="KQK18264">
    <property type="protein sequence ID" value="KQK18264"/>
    <property type="gene ID" value="BRADI_1g40206v3"/>
</dbReference>
<evidence type="ECO:0000313" key="4">
    <source>
        <dbReference type="Proteomes" id="UP000008810"/>
    </source>
</evidence>
<evidence type="ECO:0000313" key="3">
    <source>
        <dbReference type="EnsemblPlants" id="KQK18264"/>
    </source>
</evidence>
<organism evidence="2">
    <name type="scientific">Brachypodium distachyon</name>
    <name type="common">Purple false brome</name>
    <name type="synonym">Trachynia distachya</name>
    <dbReference type="NCBI Taxonomy" id="15368"/>
    <lineage>
        <taxon>Eukaryota</taxon>
        <taxon>Viridiplantae</taxon>
        <taxon>Streptophyta</taxon>
        <taxon>Embryophyta</taxon>
        <taxon>Tracheophyta</taxon>
        <taxon>Spermatophyta</taxon>
        <taxon>Magnoliopsida</taxon>
        <taxon>Liliopsida</taxon>
        <taxon>Poales</taxon>
        <taxon>Poaceae</taxon>
        <taxon>BOP clade</taxon>
        <taxon>Pooideae</taxon>
        <taxon>Stipodae</taxon>
        <taxon>Brachypodieae</taxon>
        <taxon>Brachypodium</taxon>
    </lineage>
</organism>
<sequence>METEGNGLSSSRHCSSVPLATNYRERYLQIKKGWDNLKVGVGGGGNIVAEAERRSELEAWSWPTRKTSEKNSTDYQINPSSCALIQSPNPGLLPAALQIGAAAPSSPRCSRLLPSPFRSAPVSSLPSSARLLLCVRRHPSSLPPPPPALRRRPETRPGNGQRRFEQPAATAATLSSGGDALLGTDGGGILLFYLRYGLSTEDAAFKVQSRAL</sequence>
<name>A0A0Q3H5T0_BRADI</name>